<sequence length="61" mass="6697">MRKDDFNANDLTALIMEARGLRAEATGDMISAGWNALKRAVRNALHKDTNTALAQQKLAAR</sequence>
<proteinExistence type="predicted"/>
<organism evidence="1 2">
    <name type="scientific">Azoarcus indigens</name>
    <dbReference type="NCBI Taxonomy" id="29545"/>
    <lineage>
        <taxon>Bacteria</taxon>
        <taxon>Pseudomonadati</taxon>
        <taxon>Pseudomonadota</taxon>
        <taxon>Betaproteobacteria</taxon>
        <taxon>Rhodocyclales</taxon>
        <taxon>Zoogloeaceae</taxon>
        <taxon>Azoarcus</taxon>
    </lineage>
</organism>
<accession>A0A4V3BN62</accession>
<gene>
    <name evidence="1" type="ORF">C7389_10555</name>
</gene>
<name>A0A4V3BN62_9RHOO</name>
<reference evidence="1 2" key="1">
    <citation type="submission" date="2019-03" db="EMBL/GenBank/DDBJ databases">
        <title>Genomic Encyclopedia of Type Strains, Phase IV (KMG-IV): sequencing the most valuable type-strain genomes for metagenomic binning, comparative biology and taxonomic classification.</title>
        <authorList>
            <person name="Goeker M."/>
        </authorList>
    </citation>
    <scope>NUCLEOTIDE SEQUENCE [LARGE SCALE GENOMIC DNA]</scope>
    <source>
        <strain evidence="1 2">DSM 12121</strain>
    </source>
</reference>
<dbReference type="NCBIfam" id="NF046098">
    <property type="entry name" value="RSP_7527_fam"/>
    <property type="match status" value="1"/>
</dbReference>
<keyword evidence="2" id="KW-1185">Reference proteome</keyword>
<dbReference type="RefSeq" id="WP_133589943.1">
    <property type="nucleotide sequence ID" value="NZ_SNVV01000005.1"/>
</dbReference>
<evidence type="ECO:0000313" key="2">
    <source>
        <dbReference type="Proteomes" id="UP000295129"/>
    </source>
</evidence>
<protein>
    <submittedName>
        <fullName evidence="1">Uncharacterized protein</fullName>
    </submittedName>
</protein>
<dbReference type="InterPro" id="IPR058227">
    <property type="entry name" value="RSP_7527-like"/>
</dbReference>
<evidence type="ECO:0000313" key="1">
    <source>
        <dbReference type="EMBL" id="TDN53382.1"/>
    </source>
</evidence>
<comment type="caution">
    <text evidence="1">The sequence shown here is derived from an EMBL/GenBank/DDBJ whole genome shotgun (WGS) entry which is preliminary data.</text>
</comment>
<dbReference type="Proteomes" id="UP000295129">
    <property type="component" value="Unassembled WGS sequence"/>
</dbReference>
<dbReference type="EMBL" id="SNVV01000005">
    <property type="protein sequence ID" value="TDN53382.1"/>
    <property type="molecule type" value="Genomic_DNA"/>
</dbReference>
<dbReference type="AlphaFoldDB" id="A0A4V3BN62"/>